<gene>
    <name evidence="4" type="ORF">CHIRRI_LOCUS1912</name>
</gene>
<keyword evidence="5" id="KW-1185">Reference proteome</keyword>
<accession>A0A9N9RM02</accession>
<protein>
    <recommendedName>
        <fullName evidence="6">P53 and DNA damage-regulated protein 1</fullName>
    </recommendedName>
</protein>
<reference evidence="4" key="2">
    <citation type="submission" date="2022-10" db="EMBL/GenBank/DDBJ databases">
        <authorList>
            <consortium name="ENA_rothamsted_submissions"/>
            <consortium name="culmorum"/>
            <person name="King R."/>
        </authorList>
    </citation>
    <scope>NUCLEOTIDE SEQUENCE</scope>
</reference>
<dbReference type="SUPFAM" id="SSF46579">
    <property type="entry name" value="Prefoldin"/>
    <property type="match status" value="1"/>
</dbReference>
<organism evidence="4 5">
    <name type="scientific">Chironomus riparius</name>
    <dbReference type="NCBI Taxonomy" id="315576"/>
    <lineage>
        <taxon>Eukaryota</taxon>
        <taxon>Metazoa</taxon>
        <taxon>Ecdysozoa</taxon>
        <taxon>Arthropoda</taxon>
        <taxon>Hexapoda</taxon>
        <taxon>Insecta</taxon>
        <taxon>Pterygota</taxon>
        <taxon>Neoptera</taxon>
        <taxon>Endopterygota</taxon>
        <taxon>Diptera</taxon>
        <taxon>Nematocera</taxon>
        <taxon>Chironomoidea</taxon>
        <taxon>Chironomidae</taxon>
        <taxon>Chironominae</taxon>
        <taxon>Chironomus</taxon>
    </lineage>
</organism>
<evidence type="ECO:0000313" key="4">
    <source>
        <dbReference type="EMBL" id="CAG9798937.1"/>
    </source>
</evidence>
<reference evidence="4" key="1">
    <citation type="submission" date="2022-01" db="EMBL/GenBank/DDBJ databases">
        <authorList>
            <person name="King R."/>
        </authorList>
    </citation>
    <scope>NUCLEOTIDE SEQUENCE</scope>
</reference>
<dbReference type="InterPro" id="IPR009053">
    <property type="entry name" value="Prefoldin"/>
</dbReference>
<name>A0A9N9RM02_9DIPT</name>
<dbReference type="EMBL" id="OU895877">
    <property type="protein sequence ID" value="CAG9798937.1"/>
    <property type="molecule type" value="Genomic_DNA"/>
</dbReference>
<comment type="subcellular location">
    <subcellularLocation>
        <location evidence="1">Cytoplasm</location>
    </subcellularLocation>
</comment>
<keyword evidence="2" id="KW-0963">Cytoplasm</keyword>
<evidence type="ECO:0000256" key="1">
    <source>
        <dbReference type="ARBA" id="ARBA00004496"/>
    </source>
</evidence>
<evidence type="ECO:0008006" key="6">
    <source>
        <dbReference type="Google" id="ProtNLM"/>
    </source>
</evidence>
<dbReference type="Proteomes" id="UP001153620">
    <property type="component" value="Chromosome 1"/>
</dbReference>
<dbReference type="PANTHER" id="PTHR21162:SF0">
    <property type="entry name" value="P53 AND DNA DAMAGE-REGULATED PROTEIN 1"/>
    <property type="match status" value="1"/>
</dbReference>
<evidence type="ECO:0000256" key="2">
    <source>
        <dbReference type="ARBA" id="ARBA00022490"/>
    </source>
</evidence>
<keyword evidence="3" id="KW-0143">Chaperone</keyword>
<dbReference type="PANTHER" id="PTHR21162">
    <property type="entry name" value="P53 AND DNA DAMAGE-REGULATED PROTEIN"/>
    <property type="match status" value="1"/>
</dbReference>
<evidence type="ECO:0000256" key="3">
    <source>
        <dbReference type="ARBA" id="ARBA00023186"/>
    </source>
</evidence>
<dbReference type="OrthoDB" id="20282at2759"/>
<sequence>MAVNTKVYEIILENERVADQILQNKQLIVEYDMKRQGNREALRELRKSEEKNVWMTVGSILIEMERDKAIDALLEEQKNIDKEIDNLRDEQLLMIKKHKDLEMDIMPSGFGLKPLNKTEMSALKNNLNL</sequence>
<proteinExistence type="predicted"/>
<evidence type="ECO:0000313" key="5">
    <source>
        <dbReference type="Proteomes" id="UP001153620"/>
    </source>
</evidence>
<dbReference type="Gene3D" id="1.10.287.370">
    <property type="match status" value="1"/>
</dbReference>
<dbReference type="InterPro" id="IPR030482">
    <property type="entry name" value="PDRG1"/>
</dbReference>
<dbReference type="GO" id="GO:0005737">
    <property type="term" value="C:cytoplasm"/>
    <property type="evidence" value="ECO:0007669"/>
    <property type="project" value="UniProtKB-SubCell"/>
</dbReference>
<dbReference type="AlphaFoldDB" id="A0A9N9RM02"/>
<dbReference type="CDD" id="cd22860">
    <property type="entry name" value="PDRG1"/>
    <property type="match status" value="1"/>
</dbReference>